<evidence type="ECO:0000313" key="18">
    <source>
        <dbReference type="Proteomes" id="UP000198607"/>
    </source>
</evidence>
<accession>A0A1G7ZH70</accession>
<evidence type="ECO:0000256" key="4">
    <source>
        <dbReference type="ARBA" id="ARBA00023235"/>
    </source>
</evidence>
<comment type="similarity">
    <text evidence="1">Belongs to the pseudouridine synthase RluA family.</text>
</comment>
<dbReference type="InterPro" id="IPR006145">
    <property type="entry name" value="PsdUridine_synth_RsuA/RluA"/>
</dbReference>
<dbReference type="EC" id="5.4.99.28" evidence="8"/>
<organism evidence="17 18">
    <name type="scientific">Propionivibrio dicarboxylicus</name>
    <dbReference type="NCBI Taxonomy" id="83767"/>
    <lineage>
        <taxon>Bacteria</taxon>
        <taxon>Pseudomonadati</taxon>
        <taxon>Pseudomonadota</taxon>
        <taxon>Betaproteobacteria</taxon>
        <taxon>Rhodocyclales</taxon>
        <taxon>Rhodocyclaceae</taxon>
        <taxon>Propionivibrio</taxon>
    </lineage>
</organism>
<keyword evidence="2" id="KW-0698">rRNA processing</keyword>
<dbReference type="InterPro" id="IPR020103">
    <property type="entry name" value="PsdUridine_synth_cat_dom_sf"/>
</dbReference>
<dbReference type="EMBL" id="FNCY01000003">
    <property type="protein sequence ID" value="SDH07907.1"/>
    <property type="molecule type" value="Genomic_DNA"/>
</dbReference>
<keyword evidence="3" id="KW-0819">tRNA processing</keyword>
<dbReference type="GO" id="GO:0000455">
    <property type="term" value="P:enzyme-directed rRNA pseudouridine synthesis"/>
    <property type="evidence" value="ECO:0007669"/>
    <property type="project" value="TreeGrafter"/>
</dbReference>
<comment type="catalytic activity">
    <reaction evidence="6">
        <text>uridine(746) in 23S rRNA = pseudouridine(746) in 23S rRNA</text>
        <dbReference type="Rhea" id="RHEA:42548"/>
        <dbReference type="Rhea" id="RHEA-COMP:10109"/>
        <dbReference type="Rhea" id="RHEA-COMP:10110"/>
        <dbReference type="ChEBI" id="CHEBI:65314"/>
        <dbReference type="ChEBI" id="CHEBI:65315"/>
        <dbReference type="EC" id="5.4.99.29"/>
    </reaction>
</comment>
<proteinExistence type="inferred from homology"/>
<dbReference type="GO" id="GO:0160151">
    <property type="term" value="F:tRNA pseudouridine(32) synthase activity"/>
    <property type="evidence" value="ECO:0007669"/>
    <property type="project" value="UniProtKB-EC"/>
</dbReference>
<feature type="domain" description="Pseudouridine synthase RsuA/RluA-like" evidence="16">
    <location>
        <begin position="22"/>
        <end position="170"/>
    </location>
</feature>
<dbReference type="Proteomes" id="UP000198607">
    <property type="component" value="Unassembled WGS sequence"/>
</dbReference>
<dbReference type="EC" id="5.4.99.29" evidence="9"/>
<dbReference type="CDD" id="cd02869">
    <property type="entry name" value="PseudoU_synth_RluA_like"/>
    <property type="match status" value="1"/>
</dbReference>
<dbReference type="SUPFAM" id="SSF55120">
    <property type="entry name" value="Pseudouridine synthase"/>
    <property type="match status" value="1"/>
</dbReference>
<comment type="catalytic activity">
    <reaction evidence="5">
        <text>uridine(32) in tRNA = pseudouridine(32) in tRNA</text>
        <dbReference type="Rhea" id="RHEA:42544"/>
        <dbReference type="Rhea" id="RHEA-COMP:10107"/>
        <dbReference type="Rhea" id="RHEA-COMP:10108"/>
        <dbReference type="ChEBI" id="CHEBI:65314"/>
        <dbReference type="ChEBI" id="CHEBI:65315"/>
        <dbReference type="EC" id="5.4.99.28"/>
    </reaction>
</comment>
<dbReference type="Gene3D" id="3.30.2350.10">
    <property type="entry name" value="Pseudouridine synthase"/>
    <property type="match status" value="1"/>
</dbReference>
<dbReference type="RefSeq" id="WP_091935165.1">
    <property type="nucleotide sequence ID" value="NZ_FNCY01000003.1"/>
</dbReference>
<keyword evidence="18" id="KW-1185">Reference proteome</keyword>
<evidence type="ECO:0000256" key="1">
    <source>
        <dbReference type="ARBA" id="ARBA00010876"/>
    </source>
</evidence>
<dbReference type="PANTHER" id="PTHR21600">
    <property type="entry name" value="MITOCHONDRIAL RNA PSEUDOURIDINE SYNTHASE"/>
    <property type="match status" value="1"/>
</dbReference>
<evidence type="ECO:0000256" key="11">
    <source>
        <dbReference type="ARBA" id="ARBA00041266"/>
    </source>
</evidence>
<dbReference type="AlphaFoldDB" id="A0A1G7ZH70"/>
<dbReference type="InterPro" id="IPR050188">
    <property type="entry name" value="RluA_PseudoU_synthase"/>
</dbReference>
<gene>
    <name evidence="17" type="ORF">SAMN05660652_01170</name>
</gene>
<dbReference type="InterPro" id="IPR006224">
    <property type="entry name" value="PsdUridine_synth_RluA-like_CS"/>
</dbReference>
<reference evidence="17 18" key="1">
    <citation type="submission" date="2016-10" db="EMBL/GenBank/DDBJ databases">
        <authorList>
            <person name="de Groot N.N."/>
        </authorList>
    </citation>
    <scope>NUCLEOTIDE SEQUENCE [LARGE SCALE GENOMIC DNA]</scope>
    <source>
        <strain evidence="17 18">DSM 5885</strain>
    </source>
</reference>
<evidence type="ECO:0000256" key="10">
    <source>
        <dbReference type="ARBA" id="ARBA00039988"/>
    </source>
</evidence>
<name>A0A1G7ZH70_9RHOO</name>
<evidence type="ECO:0000256" key="12">
    <source>
        <dbReference type="ARBA" id="ARBA00042372"/>
    </source>
</evidence>
<dbReference type="GO" id="GO:0003723">
    <property type="term" value="F:RNA binding"/>
    <property type="evidence" value="ECO:0007669"/>
    <property type="project" value="InterPro"/>
</dbReference>
<evidence type="ECO:0000256" key="9">
    <source>
        <dbReference type="ARBA" id="ARBA00038945"/>
    </source>
</evidence>
<dbReference type="STRING" id="83767.SAMN05660652_01170"/>
<sequence length="219" mass="24299">MSVAPLSADSSGFTLIHADRALLVVAKPHRVLSVPGRGEDKQDCLIRRVQAEFPDALIVHRLDYDTSGLLVLARGADMHRRLSILFQERLVDKRYIAVVSGRPAEDAGIVDLPLIVDWPNRPLHIVDPVNGKPSLTRYRLLAYDAETDSSRVELIPETGRTHQLRVHMQALGHAILGDPLYADAVGRAKADRLLLHAESLAFAHPRTNKPLVFHFPPAF</sequence>
<dbReference type="Pfam" id="PF00849">
    <property type="entry name" value="PseudoU_synth_2"/>
    <property type="match status" value="1"/>
</dbReference>
<evidence type="ECO:0000256" key="15">
    <source>
        <dbReference type="ARBA" id="ARBA00043143"/>
    </source>
</evidence>
<evidence type="ECO:0000256" key="7">
    <source>
        <dbReference type="ARBA" id="ARBA00037305"/>
    </source>
</evidence>
<dbReference type="GO" id="GO:0008033">
    <property type="term" value="P:tRNA processing"/>
    <property type="evidence" value="ECO:0007669"/>
    <property type="project" value="UniProtKB-KW"/>
</dbReference>
<keyword evidence="4" id="KW-0413">Isomerase</keyword>
<evidence type="ECO:0000256" key="8">
    <source>
        <dbReference type="ARBA" id="ARBA00038944"/>
    </source>
</evidence>
<evidence type="ECO:0000256" key="13">
    <source>
        <dbReference type="ARBA" id="ARBA00042844"/>
    </source>
</evidence>
<evidence type="ECO:0000256" key="2">
    <source>
        <dbReference type="ARBA" id="ARBA00022552"/>
    </source>
</evidence>
<dbReference type="PROSITE" id="PS01129">
    <property type="entry name" value="PSI_RLU"/>
    <property type="match status" value="1"/>
</dbReference>
<evidence type="ECO:0000313" key="17">
    <source>
        <dbReference type="EMBL" id="SDH07907.1"/>
    </source>
</evidence>
<evidence type="ECO:0000256" key="5">
    <source>
        <dbReference type="ARBA" id="ARBA00036184"/>
    </source>
</evidence>
<evidence type="ECO:0000259" key="16">
    <source>
        <dbReference type="Pfam" id="PF00849"/>
    </source>
</evidence>
<dbReference type="GO" id="GO:0160142">
    <property type="term" value="F:23S rRNA pseudouridine(746) synthase activity"/>
    <property type="evidence" value="ECO:0007669"/>
    <property type="project" value="UniProtKB-EC"/>
</dbReference>
<dbReference type="PANTHER" id="PTHR21600:SF91">
    <property type="entry name" value="DUAL-SPECIFICITY RNA PSEUDOURIDINE SYNTHASE RLUA"/>
    <property type="match status" value="1"/>
</dbReference>
<evidence type="ECO:0000256" key="6">
    <source>
        <dbReference type="ARBA" id="ARBA00036916"/>
    </source>
</evidence>
<evidence type="ECO:0000256" key="14">
    <source>
        <dbReference type="ARBA" id="ARBA00042883"/>
    </source>
</evidence>
<comment type="function">
    <text evidence="7">Dual specificity enzyme that catalyzes the synthesis of pseudouridine from uracil-746 in 23S ribosomal RNA and from uracil-32 in the anticodon stem and loop of transfer RNAs.</text>
</comment>
<dbReference type="OrthoDB" id="9785808at2"/>
<protein>
    <recommendedName>
        <fullName evidence="10">Dual-specificity RNA pseudouridine synthase RluA</fullName>
        <ecNumber evidence="8">5.4.99.28</ecNumber>
        <ecNumber evidence="9">5.4.99.29</ecNumber>
    </recommendedName>
    <alternativeName>
        <fullName evidence="11">23S rRNA pseudouridine(746) synthase</fullName>
    </alternativeName>
    <alternativeName>
        <fullName evidence="14">Ribosomal large subunit pseudouridine synthase A</fullName>
    </alternativeName>
    <alternativeName>
        <fullName evidence="13">rRNA pseudouridylate synthase A</fullName>
    </alternativeName>
    <alternativeName>
        <fullName evidence="15">rRNA-uridine isomerase A</fullName>
    </alternativeName>
    <alternativeName>
        <fullName evidence="12">tRNA pseudouridine(32) synthase</fullName>
    </alternativeName>
</protein>
<evidence type="ECO:0000256" key="3">
    <source>
        <dbReference type="ARBA" id="ARBA00022694"/>
    </source>
</evidence>